<accession>A0A076EHY5</accession>
<keyword evidence="2" id="KW-0378">Hydrolase</keyword>
<organism evidence="2 3">
    <name type="scientific">Rhodococcus opacus</name>
    <name type="common">Nocardia opaca</name>
    <dbReference type="NCBI Taxonomy" id="37919"/>
    <lineage>
        <taxon>Bacteria</taxon>
        <taxon>Bacillati</taxon>
        <taxon>Actinomycetota</taxon>
        <taxon>Actinomycetes</taxon>
        <taxon>Mycobacteriales</taxon>
        <taxon>Nocardiaceae</taxon>
        <taxon>Rhodococcus</taxon>
    </lineage>
</organism>
<dbReference type="PANTHER" id="PTHR43194:SF2">
    <property type="entry name" value="PEROXISOMAL MEMBRANE PROTEIN LPX1"/>
    <property type="match status" value="1"/>
</dbReference>
<name>A0A076EHY5_RHOOP</name>
<feature type="domain" description="AB hydrolase-1" evidence="1">
    <location>
        <begin position="78"/>
        <end position="327"/>
    </location>
</feature>
<dbReference type="InterPro" id="IPR050228">
    <property type="entry name" value="Carboxylesterase_BioH"/>
</dbReference>
<dbReference type="AlphaFoldDB" id="A0A076EHY5"/>
<evidence type="ECO:0000313" key="2">
    <source>
        <dbReference type="EMBL" id="AII04857.1"/>
    </source>
</evidence>
<dbReference type="Pfam" id="PF00561">
    <property type="entry name" value="Abhydrolase_1"/>
    <property type="match status" value="1"/>
</dbReference>
<gene>
    <name evidence="2" type="ORF">EP51_09675</name>
</gene>
<reference evidence="2 3" key="1">
    <citation type="submission" date="2014-07" db="EMBL/GenBank/DDBJ databases">
        <title>Genome Sequence of Rhodococcus opacus Strain R7, a Biodegrader of Mono- and Polycyclic Aromatic Hydrocarbons.</title>
        <authorList>
            <person name="Di Gennaro P."/>
            <person name="Zampolli J."/>
            <person name="Presti I."/>
            <person name="Cappelletti M."/>
            <person name="D'Ursi P."/>
            <person name="Orro A."/>
            <person name="Mezzelani A."/>
            <person name="Milanesi L."/>
        </authorList>
    </citation>
    <scope>NUCLEOTIDE SEQUENCE [LARGE SCALE GENOMIC DNA]</scope>
    <source>
        <strain evidence="2 3">R7</strain>
    </source>
</reference>
<dbReference type="RefSeq" id="WP_128639092.1">
    <property type="nucleotide sequence ID" value="NZ_CP008947.1"/>
</dbReference>
<dbReference type="GO" id="GO:0016787">
    <property type="term" value="F:hydrolase activity"/>
    <property type="evidence" value="ECO:0007669"/>
    <property type="project" value="UniProtKB-KW"/>
</dbReference>
<protein>
    <submittedName>
        <fullName evidence="2">Alpha/beta hydrolase</fullName>
    </submittedName>
</protein>
<dbReference type="Proteomes" id="UP000028488">
    <property type="component" value="Chromosome"/>
</dbReference>
<dbReference type="InterPro" id="IPR000073">
    <property type="entry name" value="AB_hydrolase_1"/>
</dbReference>
<dbReference type="Gene3D" id="3.40.50.1820">
    <property type="entry name" value="alpha/beta hydrolase"/>
    <property type="match status" value="1"/>
</dbReference>
<evidence type="ECO:0000259" key="1">
    <source>
        <dbReference type="Pfam" id="PF00561"/>
    </source>
</evidence>
<dbReference type="EMBL" id="CP008947">
    <property type="protein sequence ID" value="AII04857.1"/>
    <property type="molecule type" value="Genomic_DNA"/>
</dbReference>
<dbReference type="eggNOG" id="COG2267">
    <property type="taxonomic scope" value="Bacteria"/>
</dbReference>
<proteinExistence type="predicted"/>
<dbReference type="InterPro" id="IPR029058">
    <property type="entry name" value="AB_hydrolase_fold"/>
</dbReference>
<evidence type="ECO:0000313" key="3">
    <source>
        <dbReference type="Proteomes" id="UP000028488"/>
    </source>
</evidence>
<dbReference type="SUPFAM" id="SSF53474">
    <property type="entry name" value="alpha/beta-Hydrolases"/>
    <property type="match status" value="1"/>
</dbReference>
<sequence>MGLSKRLGLVGGVLSALALGSVAGVNALRSAARPGREIYGDEDFTLMSRDRRSVVVTEDGVALAVREVGPEDAPVTAVFVHGYCLDMTSWHFQRRQLAERWGDDVRMVFYDQRGHGDSGVPSTASCTIAQLGADLATVIEAKAPTGPVVLVGHSMGGMTVLAFSGRRPELVASRVVGVGLVATAAAGLSETGLTRNLQNPVIDGFRLAVRTSPELVQHARGAARVLITPILRAASYGTDVSPRLHKFSDSMLDRTSVVTIVNFLRTLELHDESASLAAIEHTPSVVVCGDSDMIIPFGSSRKLAADLPESELVRVRGAGHLVQLEFPTVVSDAVDRVLHRGLARYESREQSDVG</sequence>
<dbReference type="PANTHER" id="PTHR43194">
    <property type="entry name" value="HYDROLASE ALPHA/BETA FOLD FAMILY"/>
    <property type="match status" value="1"/>
</dbReference>